<gene>
    <name evidence="2" type="ORF">NDU88_000057</name>
</gene>
<dbReference type="AlphaFoldDB" id="A0AAV7TEG0"/>
<dbReference type="Proteomes" id="UP001066276">
    <property type="component" value="Chromosome 3_2"/>
</dbReference>
<name>A0AAV7TEG0_PLEWA</name>
<evidence type="ECO:0000313" key="2">
    <source>
        <dbReference type="EMBL" id="KAJ1174766.1"/>
    </source>
</evidence>
<feature type="compositionally biased region" description="Polar residues" evidence="1">
    <location>
        <begin position="8"/>
        <end position="24"/>
    </location>
</feature>
<keyword evidence="3" id="KW-1185">Reference proteome</keyword>
<accession>A0AAV7TEG0</accession>
<protein>
    <submittedName>
        <fullName evidence="2">Uncharacterized protein</fullName>
    </submittedName>
</protein>
<organism evidence="2 3">
    <name type="scientific">Pleurodeles waltl</name>
    <name type="common">Iberian ribbed newt</name>
    <dbReference type="NCBI Taxonomy" id="8319"/>
    <lineage>
        <taxon>Eukaryota</taxon>
        <taxon>Metazoa</taxon>
        <taxon>Chordata</taxon>
        <taxon>Craniata</taxon>
        <taxon>Vertebrata</taxon>
        <taxon>Euteleostomi</taxon>
        <taxon>Amphibia</taxon>
        <taxon>Batrachia</taxon>
        <taxon>Caudata</taxon>
        <taxon>Salamandroidea</taxon>
        <taxon>Salamandridae</taxon>
        <taxon>Pleurodelinae</taxon>
        <taxon>Pleurodeles</taxon>
    </lineage>
</organism>
<proteinExistence type="predicted"/>
<reference evidence="2" key="1">
    <citation type="journal article" date="2022" name="bioRxiv">
        <title>Sequencing and chromosome-scale assembly of the giantPleurodeles waltlgenome.</title>
        <authorList>
            <person name="Brown T."/>
            <person name="Elewa A."/>
            <person name="Iarovenko S."/>
            <person name="Subramanian E."/>
            <person name="Araus A.J."/>
            <person name="Petzold A."/>
            <person name="Susuki M."/>
            <person name="Suzuki K.-i.T."/>
            <person name="Hayashi T."/>
            <person name="Toyoda A."/>
            <person name="Oliveira C."/>
            <person name="Osipova E."/>
            <person name="Leigh N.D."/>
            <person name="Simon A."/>
            <person name="Yun M.H."/>
        </authorList>
    </citation>
    <scope>NUCLEOTIDE SEQUENCE</scope>
    <source>
        <strain evidence="2">20211129_DDA</strain>
        <tissue evidence="2">Liver</tissue>
    </source>
</reference>
<evidence type="ECO:0000313" key="3">
    <source>
        <dbReference type="Proteomes" id="UP001066276"/>
    </source>
</evidence>
<sequence>MCPELGQTCWTAQRPGSSPAQQSHAVAPRDLPGEKNKQGELGQRPVLLPPGATNGPPVRSNQRGPSPDSRDPRRSTTQLQARRVPGSRGGSTGGPSPPPAARLGTEPTIRLSVAGRAPYPGGTGRTASSPLRYVRWAGPGSRSYALPRRPARPDLREHPASQKEERPRSDPIVSRLSRKRRPGRRPGQVWP</sequence>
<feature type="compositionally biased region" description="Basic and acidic residues" evidence="1">
    <location>
        <begin position="151"/>
        <end position="169"/>
    </location>
</feature>
<dbReference type="EMBL" id="JANPWB010000006">
    <property type="protein sequence ID" value="KAJ1174766.1"/>
    <property type="molecule type" value="Genomic_DNA"/>
</dbReference>
<comment type="caution">
    <text evidence="2">The sequence shown here is derived from an EMBL/GenBank/DDBJ whole genome shotgun (WGS) entry which is preliminary data.</text>
</comment>
<evidence type="ECO:0000256" key="1">
    <source>
        <dbReference type="SAM" id="MobiDB-lite"/>
    </source>
</evidence>
<feature type="region of interest" description="Disordered" evidence="1">
    <location>
        <begin position="1"/>
        <end position="191"/>
    </location>
</feature>